<dbReference type="WBParaSite" id="PDA_v2.g21354.t1">
    <property type="protein sequence ID" value="PDA_v2.g21354.t1"/>
    <property type="gene ID" value="PDA_v2.g21354"/>
</dbReference>
<sequence>MASVNQRDKLVKMIQIAETLLQMIHPPSSFQCKTYHDCIGFGEPLPKGSVNVRYECNKGQCSVSGNIEESCTSDKECPFPQYCQNGKCHPWIFEPLHKPTTTQKLPECKEDSDCYQNGVVCGGGRYCKNGECHTRHFSIPLPILLAETRKPCKDDSGCYGHSILCGIPHHCENSYCVTSQSPAVPVTPEIYSDTTLLPLTVLPHTSHKKECKKDHDCARYGRYPFYFPQYYCDHGICKRGIRPAIATQNPHEPVTEDVLPQTTTTHSKHCKEDFECNPLQKMYLPLALRQYCDHGICKHGVRPAIATPMPIEPVTAIVTPTKKHPKHPKHCKKDHDCRDKSKMLTYCDNGICKHGRRPKISTIAPTQQQPTTEIIVPQTPASGAQTCQKDRDCVKLIGFQHKALVSVYCHEGQCALKPQENDATTASAPESSTIVSNAVTKKLHHCKTTPDCVKFTPKGLESLCVKNHCILIGSNGSEVNKPASVEPPLSLVTDKPHESHSTHKPAKTCKHDTDCHNPKHHTKEHYFQKQCIKGKCVLAPRHPKNTTTHGHDHTIKPHVHHIPTTKAPHTHQYVTEEEQDLVLRTTESHEIVPEIPASTTPRVYTCRRNRDCANYPHPKDMPVYCEHRLCKHGHRRPKNDFDSCKSHQDCSEGPCVEGFCTVSGFF</sequence>
<dbReference type="PANTHER" id="PTHR33459">
    <property type="entry name" value="DD-GDCA PROTEIN"/>
    <property type="match status" value="1"/>
</dbReference>
<dbReference type="InterPro" id="IPR052326">
    <property type="entry name" value="Diff-Dev_Assoc_Protein"/>
</dbReference>
<dbReference type="AlphaFoldDB" id="A0A914PRV2"/>
<evidence type="ECO:0000313" key="2">
    <source>
        <dbReference type="WBParaSite" id="PDA_v2.g21354.t1"/>
    </source>
</evidence>
<accession>A0A914PRV2</accession>
<dbReference type="PANTHER" id="PTHR33459:SF7">
    <property type="entry name" value="DD-GDCA PROTEIN"/>
    <property type="match status" value="1"/>
</dbReference>
<evidence type="ECO:0000313" key="1">
    <source>
        <dbReference type="Proteomes" id="UP000887578"/>
    </source>
</evidence>
<protein>
    <submittedName>
        <fullName evidence="2">Uncharacterized protein</fullName>
    </submittedName>
</protein>
<keyword evidence="1" id="KW-1185">Reference proteome</keyword>
<reference evidence="2" key="1">
    <citation type="submission" date="2022-11" db="UniProtKB">
        <authorList>
            <consortium name="WormBaseParasite"/>
        </authorList>
    </citation>
    <scope>IDENTIFICATION</scope>
</reference>
<proteinExistence type="predicted"/>
<organism evidence="1 2">
    <name type="scientific">Panagrolaimus davidi</name>
    <dbReference type="NCBI Taxonomy" id="227884"/>
    <lineage>
        <taxon>Eukaryota</taxon>
        <taxon>Metazoa</taxon>
        <taxon>Ecdysozoa</taxon>
        <taxon>Nematoda</taxon>
        <taxon>Chromadorea</taxon>
        <taxon>Rhabditida</taxon>
        <taxon>Tylenchina</taxon>
        <taxon>Panagrolaimomorpha</taxon>
        <taxon>Panagrolaimoidea</taxon>
        <taxon>Panagrolaimidae</taxon>
        <taxon>Panagrolaimus</taxon>
    </lineage>
</organism>
<name>A0A914PRV2_9BILA</name>
<dbReference type="Proteomes" id="UP000887578">
    <property type="component" value="Unplaced"/>
</dbReference>